<accession>A0A7J6MMM5</accession>
<dbReference type="EMBL" id="JAAPAO010000098">
    <property type="protein sequence ID" value="KAF4672842.1"/>
    <property type="molecule type" value="Genomic_DNA"/>
</dbReference>
<comment type="caution">
    <text evidence="1">The sequence shown here is derived from an EMBL/GenBank/DDBJ whole genome shotgun (WGS) entry which is preliminary data.</text>
</comment>
<keyword evidence="2" id="KW-1185">Reference proteome</keyword>
<dbReference type="OrthoDB" id="10068564at2759"/>
<organism evidence="1 2">
    <name type="scientific">Perkinsus chesapeaki</name>
    <name type="common">Clam parasite</name>
    <name type="synonym">Perkinsus andrewsi</name>
    <dbReference type="NCBI Taxonomy" id="330153"/>
    <lineage>
        <taxon>Eukaryota</taxon>
        <taxon>Sar</taxon>
        <taxon>Alveolata</taxon>
        <taxon>Perkinsozoa</taxon>
        <taxon>Perkinsea</taxon>
        <taxon>Perkinsida</taxon>
        <taxon>Perkinsidae</taxon>
        <taxon>Perkinsus</taxon>
    </lineage>
</organism>
<dbReference type="Proteomes" id="UP000591131">
    <property type="component" value="Unassembled WGS sequence"/>
</dbReference>
<proteinExistence type="predicted"/>
<evidence type="ECO:0000313" key="2">
    <source>
        <dbReference type="Proteomes" id="UP000591131"/>
    </source>
</evidence>
<evidence type="ECO:0000313" key="1">
    <source>
        <dbReference type="EMBL" id="KAF4672842.1"/>
    </source>
</evidence>
<gene>
    <name evidence="1" type="ORF">FOL47_011333</name>
</gene>
<sequence>GVKPSTDREWQDMLDKITGELNNAPISKASGLSAVDVLLQFPATDLLTGVSRGLPANVVKIWNDYRQKCMERSVAAINVQPREIRPGQLVYLKCNDHAPKLAPRFEPVTVKEILGPNRIRLTNGNIVHSKDLKVLQHCEDLGTDDDSVADDDDVVSDVPS</sequence>
<dbReference type="AlphaFoldDB" id="A0A7J6MMM5"/>
<reference evidence="1 2" key="1">
    <citation type="submission" date="2020-04" db="EMBL/GenBank/DDBJ databases">
        <title>Perkinsus chesapeaki whole genome sequence.</title>
        <authorList>
            <person name="Bogema D.R."/>
        </authorList>
    </citation>
    <scope>NUCLEOTIDE SEQUENCE [LARGE SCALE GENOMIC DNA]</scope>
    <source>
        <strain evidence="1">ATCC PRA-425</strain>
    </source>
</reference>
<protein>
    <submittedName>
        <fullName evidence="1">Uncharacterized protein</fullName>
    </submittedName>
</protein>
<name>A0A7J6MMM5_PERCH</name>
<feature type="non-terminal residue" evidence="1">
    <location>
        <position position="1"/>
    </location>
</feature>